<evidence type="ECO:0000313" key="9">
    <source>
        <dbReference type="EMBL" id="TWT49946.1"/>
    </source>
</evidence>
<dbReference type="PANTHER" id="PTHR30012">
    <property type="entry name" value="GENERAL SECRETION PATHWAY PROTEIN"/>
    <property type="match status" value="1"/>
</dbReference>
<dbReference type="AlphaFoldDB" id="A0A5C5WGM8"/>
<feature type="domain" description="Type II secretion system protein GspF" evidence="8">
    <location>
        <begin position="235"/>
        <end position="334"/>
    </location>
</feature>
<organism evidence="9 10">
    <name type="scientific">Thalassoglobus neptunius</name>
    <dbReference type="NCBI Taxonomy" id="1938619"/>
    <lineage>
        <taxon>Bacteria</taxon>
        <taxon>Pseudomonadati</taxon>
        <taxon>Planctomycetota</taxon>
        <taxon>Planctomycetia</taxon>
        <taxon>Planctomycetales</taxon>
        <taxon>Planctomycetaceae</taxon>
        <taxon>Thalassoglobus</taxon>
    </lineage>
</organism>
<evidence type="ECO:0000256" key="4">
    <source>
        <dbReference type="ARBA" id="ARBA00022692"/>
    </source>
</evidence>
<reference evidence="9 10" key="1">
    <citation type="submission" date="2019-02" db="EMBL/GenBank/DDBJ databases">
        <title>Deep-cultivation of Planctomycetes and their phenomic and genomic characterization uncovers novel biology.</title>
        <authorList>
            <person name="Wiegand S."/>
            <person name="Jogler M."/>
            <person name="Boedeker C."/>
            <person name="Pinto D."/>
            <person name="Vollmers J."/>
            <person name="Rivas-Marin E."/>
            <person name="Kohn T."/>
            <person name="Peeters S.H."/>
            <person name="Heuer A."/>
            <person name="Rast P."/>
            <person name="Oberbeckmann S."/>
            <person name="Bunk B."/>
            <person name="Jeske O."/>
            <person name="Meyerdierks A."/>
            <person name="Storesund J.E."/>
            <person name="Kallscheuer N."/>
            <person name="Luecker S."/>
            <person name="Lage O.M."/>
            <person name="Pohl T."/>
            <person name="Merkel B.J."/>
            <person name="Hornburger P."/>
            <person name="Mueller R.-W."/>
            <person name="Bruemmer F."/>
            <person name="Labrenz M."/>
            <person name="Spormann A.M."/>
            <person name="Op Den Camp H."/>
            <person name="Overmann J."/>
            <person name="Amann R."/>
            <person name="Jetten M.S.M."/>
            <person name="Mascher T."/>
            <person name="Medema M.H."/>
            <person name="Devos D.P."/>
            <person name="Kaster A.-K."/>
            <person name="Ovreas L."/>
            <person name="Rohde M."/>
            <person name="Galperin M.Y."/>
            <person name="Jogler C."/>
        </authorList>
    </citation>
    <scope>NUCLEOTIDE SEQUENCE [LARGE SCALE GENOMIC DNA]</scope>
    <source>
        <strain evidence="9 10">KOR42</strain>
    </source>
</reference>
<dbReference type="GO" id="GO:0005886">
    <property type="term" value="C:plasma membrane"/>
    <property type="evidence" value="ECO:0007669"/>
    <property type="project" value="UniProtKB-SubCell"/>
</dbReference>
<feature type="transmembrane region" description="Helical" evidence="7">
    <location>
        <begin position="508"/>
        <end position="533"/>
    </location>
</feature>
<sequence>MEPIFLLLVIPGTALMMLRFNHQRTAGLDPETRERSRQLLGAVAILLAAYTGIMAYLALQELFKASLNFSSTSVVLVRGLIASLCGITAWKTWQISKFQLDFDEEGPNTDDSRSSNDTFLQVVERDQTETTATAFAILLVLLPLALPAILFAATIGLIPIVIFVFSSHPGRVRQNQLLWSLAVGVRNDLNLGVEVDELVIAMRPRRPILRSVATIATIFFCFPIGIPLFISARRYDRFLKRLENLAFDLHDGTPLHSALKVQRDLIPQEFLGAIETAESTGQLKTVLPQLAFEHSRMLERRSMGTPVISTMIYSWVVIMVTLMVNFFVMVFIVPKYKQIFEDFGIELPAATLQLTHVSDWLFQYWFLASPLLIAPFLIPLGILWMFNESSDRLPDWVINLIPRIEAPSLLKRFAYVIQQGAPMQPVLKSLADSSPSFPRARRYERMQQRLNSGEQIGEILQEERFLNVRESLALQNSEKIGHLQWAMSSIAQAIEQTRFNRMRLFAEIIRPLTIIILANFVAFFCVAMFLPLIKLLNDLS</sequence>
<accession>A0A5C5WGM8</accession>
<comment type="caution">
    <text evidence="9">The sequence shown here is derived from an EMBL/GenBank/DDBJ whole genome shotgun (WGS) entry which is preliminary data.</text>
</comment>
<keyword evidence="10" id="KW-1185">Reference proteome</keyword>
<evidence type="ECO:0000313" key="10">
    <source>
        <dbReference type="Proteomes" id="UP000317243"/>
    </source>
</evidence>
<gene>
    <name evidence="9" type="primary">gspF_1</name>
    <name evidence="9" type="ORF">KOR42_37640</name>
</gene>
<feature type="transmembrane region" description="Helical" evidence="7">
    <location>
        <begin position="135"/>
        <end position="165"/>
    </location>
</feature>
<feature type="transmembrane region" description="Helical" evidence="7">
    <location>
        <begin position="208"/>
        <end position="230"/>
    </location>
</feature>
<evidence type="ECO:0000256" key="3">
    <source>
        <dbReference type="ARBA" id="ARBA00022475"/>
    </source>
</evidence>
<dbReference type="OrthoDB" id="242349at2"/>
<evidence type="ECO:0000256" key="6">
    <source>
        <dbReference type="ARBA" id="ARBA00023136"/>
    </source>
</evidence>
<keyword evidence="5 7" id="KW-1133">Transmembrane helix</keyword>
<evidence type="ECO:0000256" key="5">
    <source>
        <dbReference type="ARBA" id="ARBA00022989"/>
    </source>
</evidence>
<keyword evidence="6 7" id="KW-0472">Membrane</keyword>
<keyword evidence="3" id="KW-1003">Cell membrane</keyword>
<protein>
    <submittedName>
        <fullName evidence="9">Putative type II secretion system protein F</fullName>
    </submittedName>
</protein>
<evidence type="ECO:0000256" key="2">
    <source>
        <dbReference type="ARBA" id="ARBA00005745"/>
    </source>
</evidence>
<evidence type="ECO:0000256" key="7">
    <source>
        <dbReference type="SAM" id="Phobius"/>
    </source>
</evidence>
<keyword evidence="4 7" id="KW-0812">Transmembrane</keyword>
<feature type="transmembrane region" description="Helical" evidence="7">
    <location>
        <begin position="364"/>
        <end position="386"/>
    </location>
</feature>
<dbReference type="PANTHER" id="PTHR30012:SF0">
    <property type="entry name" value="TYPE II SECRETION SYSTEM PROTEIN F-RELATED"/>
    <property type="match status" value="1"/>
</dbReference>
<comment type="similarity">
    <text evidence="2">Belongs to the GSP F family.</text>
</comment>
<dbReference type="InterPro" id="IPR003004">
    <property type="entry name" value="GspF/PilC"/>
</dbReference>
<dbReference type="Gene3D" id="1.20.81.30">
    <property type="entry name" value="Type II secretion system (T2SS), domain F"/>
    <property type="match status" value="2"/>
</dbReference>
<proteinExistence type="inferred from homology"/>
<dbReference type="Proteomes" id="UP000317243">
    <property type="component" value="Unassembled WGS sequence"/>
</dbReference>
<evidence type="ECO:0000256" key="1">
    <source>
        <dbReference type="ARBA" id="ARBA00004651"/>
    </source>
</evidence>
<feature type="domain" description="Type II secretion system protein GspF" evidence="8">
    <location>
        <begin position="410"/>
        <end position="531"/>
    </location>
</feature>
<feature type="transmembrane region" description="Helical" evidence="7">
    <location>
        <begin position="39"/>
        <end position="59"/>
    </location>
</feature>
<dbReference type="Pfam" id="PF00482">
    <property type="entry name" value="T2SSF"/>
    <property type="match status" value="2"/>
</dbReference>
<dbReference type="RefSeq" id="WP_146511195.1">
    <property type="nucleotide sequence ID" value="NZ_SIHI01000016.1"/>
</dbReference>
<dbReference type="InterPro" id="IPR042094">
    <property type="entry name" value="T2SS_GspF_sf"/>
</dbReference>
<dbReference type="InterPro" id="IPR018076">
    <property type="entry name" value="T2SS_GspF_dom"/>
</dbReference>
<comment type="subcellular location">
    <subcellularLocation>
        <location evidence="1">Cell membrane</location>
        <topology evidence="1">Multi-pass membrane protein</topology>
    </subcellularLocation>
</comment>
<evidence type="ECO:0000259" key="8">
    <source>
        <dbReference type="Pfam" id="PF00482"/>
    </source>
</evidence>
<name>A0A5C5WGM8_9PLAN</name>
<dbReference type="EMBL" id="SIHI01000016">
    <property type="protein sequence ID" value="TWT49946.1"/>
    <property type="molecule type" value="Genomic_DNA"/>
</dbReference>
<feature type="transmembrane region" description="Helical" evidence="7">
    <location>
        <begin position="310"/>
        <end position="333"/>
    </location>
</feature>